<proteinExistence type="predicted"/>
<protein>
    <submittedName>
        <fullName evidence="1">Uncharacterized protein</fullName>
    </submittedName>
</protein>
<gene>
    <name evidence="1" type="ORF">K443DRAFT_100388</name>
</gene>
<organism evidence="1 2">
    <name type="scientific">Laccaria amethystina LaAM-08-1</name>
    <dbReference type="NCBI Taxonomy" id="1095629"/>
    <lineage>
        <taxon>Eukaryota</taxon>
        <taxon>Fungi</taxon>
        <taxon>Dikarya</taxon>
        <taxon>Basidiomycota</taxon>
        <taxon>Agaricomycotina</taxon>
        <taxon>Agaricomycetes</taxon>
        <taxon>Agaricomycetidae</taxon>
        <taxon>Agaricales</taxon>
        <taxon>Agaricineae</taxon>
        <taxon>Hydnangiaceae</taxon>
        <taxon>Laccaria</taxon>
    </lineage>
</organism>
<accession>A0A0C9XRU7</accession>
<dbReference type="EMBL" id="KN838626">
    <property type="protein sequence ID" value="KIK00427.1"/>
    <property type="molecule type" value="Genomic_DNA"/>
</dbReference>
<evidence type="ECO:0000313" key="2">
    <source>
        <dbReference type="Proteomes" id="UP000054477"/>
    </source>
</evidence>
<sequence>MPPTILRNNPQIDDDAWRFNVPQQSLLPPKRVRDGITYGKIVTFSTDAITLRIEQFPSNRVLHSDDPSKFVLISFGKEFRFPDHPPRVSGEYIARLLKAGFFLNDMQYRFYHHSNSQLVR</sequence>
<dbReference type="AlphaFoldDB" id="A0A0C9XRU7"/>
<dbReference type="Proteomes" id="UP000054477">
    <property type="component" value="Unassembled WGS sequence"/>
</dbReference>
<dbReference type="STRING" id="1095629.A0A0C9XRU7"/>
<keyword evidence="2" id="KW-1185">Reference proteome</keyword>
<dbReference type="OrthoDB" id="6513042at2759"/>
<name>A0A0C9XRU7_9AGAR</name>
<reference evidence="2" key="2">
    <citation type="submission" date="2015-01" db="EMBL/GenBank/DDBJ databases">
        <title>Evolutionary Origins and Diversification of the Mycorrhizal Mutualists.</title>
        <authorList>
            <consortium name="DOE Joint Genome Institute"/>
            <consortium name="Mycorrhizal Genomics Consortium"/>
            <person name="Kohler A."/>
            <person name="Kuo A."/>
            <person name="Nagy L.G."/>
            <person name="Floudas D."/>
            <person name="Copeland A."/>
            <person name="Barry K.W."/>
            <person name="Cichocki N."/>
            <person name="Veneault-Fourrey C."/>
            <person name="LaButti K."/>
            <person name="Lindquist E.A."/>
            <person name="Lipzen A."/>
            <person name="Lundell T."/>
            <person name="Morin E."/>
            <person name="Murat C."/>
            <person name="Riley R."/>
            <person name="Ohm R."/>
            <person name="Sun H."/>
            <person name="Tunlid A."/>
            <person name="Henrissat B."/>
            <person name="Grigoriev I.V."/>
            <person name="Hibbett D.S."/>
            <person name="Martin F."/>
        </authorList>
    </citation>
    <scope>NUCLEOTIDE SEQUENCE [LARGE SCALE GENOMIC DNA]</scope>
    <source>
        <strain evidence="2">LaAM-08-1</strain>
    </source>
</reference>
<reference evidence="1 2" key="1">
    <citation type="submission" date="2014-04" db="EMBL/GenBank/DDBJ databases">
        <authorList>
            <consortium name="DOE Joint Genome Institute"/>
            <person name="Kuo A."/>
            <person name="Kohler A."/>
            <person name="Nagy L.G."/>
            <person name="Floudas D."/>
            <person name="Copeland A."/>
            <person name="Barry K.W."/>
            <person name="Cichocki N."/>
            <person name="Veneault-Fourrey C."/>
            <person name="LaButti K."/>
            <person name="Lindquist E.A."/>
            <person name="Lipzen A."/>
            <person name="Lundell T."/>
            <person name="Morin E."/>
            <person name="Murat C."/>
            <person name="Sun H."/>
            <person name="Tunlid A."/>
            <person name="Henrissat B."/>
            <person name="Grigoriev I.V."/>
            <person name="Hibbett D.S."/>
            <person name="Martin F."/>
            <person name="Nordberg H.P."/>
            <person name="Cantor M.N."/>
            <person name="Hua S.X."/>
        </authorList>
    </citation>
    <scope>NUCLEOTIDE SEQUENCE [LARGE SCALE GENOMIC DNA]</scope>
    <source>
        <strain evidence="1 2">LaAM-08-1</strain>
    </source>
</reference>
<evidence type="ECO:0000313" key="1">
    <source>
        <dbReference type="EMBL" id="KIK00427.1"/>
    </source>
</evidence>
<dbReference type="HOGENOM" id="CLU_2134122_0_0_1"/>